<dbReference type="SUPFAM" id="SSF48350">
    <property type="entry name" value="GTPase activation domain, GAP"/>
    <property type="match status" value="1"/>
</dbReference>
<dbReference type="GO" id="GO:0007165">
    <property type="term" value="P:signal transduction"/>
    <property type="evidence" value="ECO:0007669"/>
    <property type="project" value="InterPro"/>
</dbReference>
<keyword evidence="1" id="KW-0343">GTPase activation</keyword>
<evidence type="ECO:0000256" key="2">
    <source>
        <dbReference type="SAM" id="MobiDB-lite"/>
    </source>
</evidence>
<dbReference type="Pfam" id="PF22286">
    <property type="entry name" value="RHG20_PH"/>
    <property type="match status" value="1"/>
</dbReference>
<feature type="compositionally biased region" description="Low complexity" evidence="2">
    <location>
        <begin position="814"/>
        <end position="828"/>
    </location>
</feature>
<feature type="region of interest" description="Disordered" evidence="2">
    <location>
        <begin position="904"/>
        <end position="929"/>
    </location>
</feature>
<dbReference type="Gene3D" id="1.10.555.10">
    <property type="entry name" value="Rho GTPase activation protein"/>
    <property type="match status" value="1"/>
</dbReference>
<dbReference type="PROSITE" id="PS50238">
    <property type="entry name" value="RHOGAP"/>
    <property type="match status" value="1"/>
</dbReference>
<dbReference type="InterPro" id="IPR000198">
    <property type="entry name" value="RhoGAP_dom"/>
</dbReference>
<dbReference type="KEGG" id="ccin:107272666"/>
<evidence type="ECO:0000313" key="6">
    <source>
        <dbReference type="RefSeq" id="XP_015605534.1"/>
    </source>
</evidence>
<dbReference type="PANTHER" id="PTHR23179:SF3">
    <property type="entry name" value="RHO GTPASE-ACTIVATING PROTEIN 20"/>
    <property type="match status" value="1"/>
</dbReference>
<evidence type="ECO:0000256" key="1">
    <source>
        <dbReference type="ARBA" id="ARBA00022468"/>
    </source>
</evidence>
<dbReference type="CDD" id="cd13319">
    <property type="entry name" value="PH_RARhoGAP"/>
    <property type="match status" value="1"/>
</dbReference>
<dbReference type="AlphaFoldDB" id="A0AAJ7C9X4"/>
<dbReference type="PROSITE" id="PS50010">
    <property type="entry name" value="DH_2"/>
    <property type="match status" value="1"/>
</dbReference>
<feature type="compositionally biased region" description="Basic and acidic residues" evidence="2">
    <location>
        <begin position="994"/>
        <end position="1018"/>
    </location>
</feature>
<dbReference type="Gene3D" id="2.30.29.30">
    <property type="entry name" value="Pleckstrin-homology domain (PH domain)/Phosphotyrosine-binding domain (PTB)"/>
    <property type="match status" value="1"/>
</dbReference>
<dbReference type="PANTHER" id="PTHR23179">
    <property type="entry name" value="T-CELL ACTIVATION RHO GTPASE ACTIVATING PROTEIN-RELATED"/>
    <property type="match status" value="1"/>
</dbReference>
<name>A0AAJ7C9X4_CEPCN</name>
<dbReference type="Gene3D" id="1.20.900.10">
    <property type="entry name" value="Dbl homology (DH) domain"/>
    <property type="match status" value="1"/>
</dbReference>
<dbReference type="SUPFAM" id="SSF48065">
    <property type="entry name" value="DBL homology domain (DH-domain)"/>
    <property type="match status" value="1"/>
</dbReference>
<dbReference type="SMART" id="SM00324">
    <property type="entry name" value="RhoGAP"/>
    <property type="match status" value="1"/>
</dbReference>
<reference evidence="6" key="1">
    <citation type="submission" date="2025-08" db="UniProtKB">
        <authorList>
            <consortium name="RefSeq"/>
        </authorList>
    </citation>
    <scope>IDENTIFICATION</scope>
</reference>
<feature type="compositionally biased region" description="Low complexity" evidence="2">
    <location>
        <begin position="860"/>
        <end position="874"/>
    </location>
</feature>
<evidence type="ECO:0000259" key="3">
    <source>
        <dbReference type="PROSITE" id="PS50010"/>
    </source>
</evidence>
<dbReference type="GO" id="GO:0005096">
    <property type="term" value="F:GTPase activator activity"/>
    <property type="evidence" value="ECO:0007669"/>
    <property type="project" value="UniProtKB-KW"/>
</dbReference>
<dbReference type="GeneID" id="107272666"/>
<feature type="domain" description="Rho-GAP" evidence="4">
    <location>
        <begin position="613"/>
        <end position="791"/>
    </location>
</feature>
<feature type="region of interest" description="Disordered" evidence="2">
    <location>
        <begin position="994"/>
        <end position="1032"/>
    </location>
</feature>
<proteinExistence type="predicted"/>
<dbReference type="InterPro" id="IPR047887">
    <property type="entry name" value="ARHGAP20_PH"/>
</dbReference>
<feature type="compositionally biased region" description="Pro residues" evidence="2">
    <location>
        <begin position="1175"/>
        <end position="1187"/>
    </location>
</feature>
<feature type="compositionally biased region" description="Basic and acidic residues" evidence="2">
    <location>
        <begin position="829"/>
        <end position="838"/>
    </location>
</feature>
<dbReference type="SUPFAM" id="SSF50729">
    <property type="entry name" value="PH domain-like"/>
    <property type="match status" value="1"/>
</dbReference>
<dbReference type="RefSeq" id="XP_015605534.1">
    <property type="nucleotide sequence ID" value="XM_015750048.2"/>
</dbReference>
<accession>A0AAJ7C9X4</accession>
<evidence type="ECO:0000313" key="5">
    <source>
        <dbReference type="Proteomes" id="UP000694920"/>
    </source>
</evidence>
<organism evidence="5 6">
    <name type="scientific">Cephus cinctus</name>
    <name type="common">Wheat stem sawfly</name>
    <dbReference type="NCBI Taxonomy" id="211228"/>
    <lineage>
        <taxon>Eukaryota</taxon>
        <taxon>Metazoa</taxon>
        <taxon>Ecdysozoa</taxon>
        <taxon>Arthropoda</taxon>
        <taxon>Hexapoda</taxon>
        <taxon>Insecta</taxon>
        <taxon>Pterygota</taxon>
        <taxon>Neoptera</taxon>
        <taxon>Endopterygota</taxon>
        <taxon>Hymenoptera</taxon>
        <taxon>Cephoidea</taxon>
        <taxon>Cephidae</taxon>
        <taxon>Cephus</taxon>
    </lineage>
</organism>
<gene>
    <name evidence="6" type="primary">LOC107272666</name>
</gene>
<dbReference type="InterPro" id="IPR008936">
    <property type="entry name" value="Rho_GTPase_activation_prot"/>
</dbReference>
<dbReference type="InterPro" id="IPR011993">
    <property type="entry name" value="PH-like_dom_sf"/>
</dbReference>
<feature type="compositionally biased region" description="Polar residues" evidence="2">
    <location>
        <begin position="920"/>
        <end position="929"/>
    </location>
</feature>
<feature type="region of interest" description="Disordered" evidence="2">
    <location>
        <begin position="1131"/>
        <end position="1208"/>
    </location>
</feature>
<feature type="compositionally biased region" description="Polar residues" evidence="2">
    <location>
        <begin position="839"/>
        <end position="848"/>
    </location>
</feature>
<dbReference type="Proteomes" id="UP000694920">
    <property type="component" value="Unplaced"/>
</dbReference>
<sequence length="1208" mass="136563">MSLRMEFNGYRNTGPRVRDRRRAELGRRLTRRLSLVAKVPAAILHRASPPEPKAIEITAIGPDKTQLTLPAVSPGPVSSVVAPVLLKYRVCRPRLLLAGSRAEVDPAADVALLHGEVLLIEDSARQFNPIGDTDRRYRATEKLLHAEEEYNEILCSAKELYARPLARSYPEFHDVIFQPLADLGRVSADLCHRIQRTLENWDAGSFKPRELFPASFWEAHWEYLVRYVEARRILDELRASEDPLLHFLRHRQAAARHSPSSLLLLPVQRLAEYERYLGQEARNVVENGSGAIGSGAVLQRGQLEGDLHRIQELFPGDNLRLHERDVLTTKMKSLIRKRSGGNTGRLTRVLSQKSLNATSNAPAPKLPPRTFLLETPVQFTTGMQSQERHLFLFSDLLLIAKARSSGNFKLKQSVRMSELWLTAGHIEDVAETNKSQETSFVLGWPTTNVVATFMTAAARDLWWGRLTELVREESMKEPPDTNIQVVYHDNDTNTEYCKTIVVGPEMTAAACVNLATRLLDLQGPFQLWARTSSEEAPYPLIGHERPFAIKLSNLRHTISAEEGFDLEHCNKSGHDNCHFVLRPVLKSPVKKNKSKITGLLRRSLSLNPSVFGVNLSRLDENGLPKPVLVMLQQLFAKGPFTQGIFRKSANVRIVRELRDQIESTGDPSCLEDAPIIAVAALLKDFLRSLPDPLLTSHLFPLWMASLDAANSVQTIKNILDRLPKANYTLLSHLICVLHHIARRSKHNLMSATNLGVCCGPSLLWSQNPCVNQSRAIPALTEMLIRHCEALFGEGVTQLLGEERSDSGAEESTDSLHSGGLSLDSLDLTEPPRKDHMSLSRDSGLTLSDGQLFIPESPVGSEDSAVNASSSSFDKSLAKEEKSSSKSYVRVYGGWEERINSYTAGNHQNGVEHSFREEKSSSAGYPNPNFQRQDWLRAQLKRTPRTKLEEHEHRSKDRFDEKDLYAREYLRQDSMKENVENCKDVYGSQMDVSRELRTEYDRSSQQDNCTERVSIHDSEQDSSGDSPMSSKRYDFKKDRFGEFKKVKSEVYVSRDSPISQNGSYSGSDLYEFKKVKSEIYVNKDIRSERYEYEKSENNIYGNRDTTADIYESRERNDLYSFKQAEAIDVYGDEDEDAERTWPDTPPPLPPRLKHLPPVHMSLEERHKVAGRSRSLPSPPPYRPPPQPRAPITTRHLGYPRSIVDDESYV</sequence>
<evidence type="ECO:0000259" key="4">
    <source>
        <dbReference type="PROSITE" id="PS50238"/>
    </source>
</evidence>
<protein>
    <submittedName>
        <fullName evidence="6">Uncharacterized protein LOC107272666 isoform X1</fullName>
    </submittedName>
</protein>
<feature type="domain" description="DH" evidence="3">
    <location>
        <begin position="135"/>
        <end position="320"/>
    </location>
</feature>
<dbReference type="GO" id="GO:0005085">
    <property type="term" value="F:guanyl-nucleotide exchange factor activity"/>
    <property type="evidence" value="ECO:0007669"/>
    <property type="project" value="InterPro"/>
</dbReference>
<dbReference type="InterPro" id="IPR035899">
    <property type="entry name" value="DBL_dom_sf"/>
</dbReference>
<dbReference type="Pfam" id="PF00620">
    <property type="entry name" value="RhoGAP"/>
    <property type="match status" value="1"/>
</dbReference>
<dbReference type="InterPro" id="IPR000219">
    <property type="entry name" value="DH_dom"/>
</dbReference>
<feature type="region of interest" description="Disordered" evidence="2">
    <location>
        <begin position="801"/>
        <end position="878"/>
    </location>
</feature>
<keyword evidence="5" id="KW-1185">Reference proteome</keyword>